<evidence type="ECO:0000256" key="2">
    <source>
        <dbReference type="ARBA" id="ARBA00005009"/>
    </source>
</evidence>
<evidence type="ECO:0000256" key="1">
    <source>
        <dbReference type="ARBA" id="ARBA00001000"/>
    </source>
</evidence>
<dbReference type="CDD" id="cd01743">
    <property type="entry name" value="GATase1_Anthranilate_Synthase"/>
    <property type="match status" value="1"/>
</dbReference>
<comment type="similarity">
    <text evidence="3">In the C-terminal section; belongs to the anthranilate synthase component I family.</text>
</comment>
<evidence type="ECO:0000256" key="10">
    <source>
        <dbReference type="SAM" id="MobiDB-lite"/>
    </source>
</evidence>
<dbReference type="GO" id="GO:0046654">
    <property type="term" value="P:tetrahydrofolate biosynthetic process"/>
    <property type="evidence" value="ECO:0007669"/>
    <property type="project" value="UniProtKB-UniPathway"/>
</dbReference>
<dbReference type="STRING" id="2082308.A0A2K1QH12"/>
<dbReference type="GO" id="GO:0000162">
    <property type="term" value="P:L-tryptophan biosynthetic process"/>
    <property type="evidence" value="ECO:0007669"/>
    <property type="project" value="TreeGrafter"/>
</dbReference>
<dbReference type="SUPFAM" id="SSF52317">
    <property type="entry name" value="Class I glutamine amidotransferase-like"/>
    <property type="match status" value="1"/>
</dbReference>
<dbReference type="PRINTS" id="PR00097">
    <property type="entry name" value="ANTSNTHASEII"/>
</dbReference>
<dbReference type="EMBL" id="NKHZ01000086">
    <property type="protein sequence ID" value="PNS14455.1"/>
    <property type="molecule type" value="Genomic_DNA"/>
</dbReference>
<dbReference type="InterPro" id="IPR017926">
    <property type="entry name" value="GATASE"/>
</dbReference>
<dbReference type="AlphaFoldDB" id="A0A2K1QH12"/>
<evidence type="ECO:0000256" key="7">
    <source>
        <dbReference type="ARBA" id="ARBA00022962"/>
    </source>
</evidence>
<dbReference type="PANTHER" id="PTHR11236:SF18">
    <property type="entry name" value="AMINODEOXYCHORISMATE SYNTHASE"/>
    <property type="match status" value="1"/>
</dbReference>
<dbReference type="Pfam" id="PF00425">
    <property type="entry name" value="Chorismate_bind"/>
    <property type="match status" value="1"/>
</dbReference>
<dbReference type="InParanoid" id="A0A2K1QH12"/>
<dbReference type="GO" id="GO:0046656">
    <property type="term" value="P:folic acid biosynthetic process"/>
    <property type="evidence" value="ECO:0007669"/>
    <property type="project" value="UniProtKB-KW"/>
</dbReference>
<keyword evidence="5" id="KW-0808">Transferase</keyword>
<comment type="catalytic activity">
    <reaction evidence="1">
        <text>chorismate + L-glutamine = 4-amino-4-deoxychorismate + L-glutamate</text>
        <dbReference type="Rhea" id="RHEA:11672"/>
        <dbReference type="ChEBI" id="CHEBI:29748"/>
        <dbReference type="ChEBI" id="CHEBI:29985"/>
        <dbReference type="ChEBI" id="CHEBI:58359"/>
        <dbReference type="ChEBI" id="CHEBI:58406"/>
        <dbReference type="EC" id="2.6.1.85"/>
    </reaction>
</comment>
<gene>
    <name evidence="14" type="ORF">CAC42_3741</name>
</gene>
<protein>
    <recommendedName>
        <fullName evidence="4">aminodeoxychorismate synthase</fullName>
        <ecNumber evidence="4">2.6.1.85</ecNumber>
    </recommendedName>
    <alternativeName>
        <fullName evidence="8">Para-aminobenzoate synthase</fullName>
    </alternativeName>
    <alternativeName>
        <fullName evidence="9">p-aminobenzoic acid synthase</fullName>
    </alternativeName>
</protein>
<dbReference type="PRINTS" id="PR00099">
    <property type="entry name" value="CPSGATASE"/>
</dbReference>
<feature type="region of interest" description="Disordered" evidence="10">
    <location>
        <begin position="247"/>
        <end position="282"/>
    </location>
</feature>
<reference evidence="14 15" key="1">
    <citation type="submission" date="2017-06" db="EMBL/GenBank/DDBJ databases">
        <title>Draft genome sequence of a variant of Elsinoe murrayae.</title>
        <authorList>
            <person name="Cheng Q."/>
        </authorList>
    </citation>
    <scope>NUCLEOTIDE SEQUENCE [LARGE SCALE GENOMIC DNA]</scope>
    <source>
        <strain evidence="14 15">CQ-2017a</strain>
    </source>
</reference>
<feature type="domain" description="Chorismate-utilising enzyme C-terminal" evidence="12">
    <location>
        <begin position="512"/>
        <end position="791"/>
    </location>
</feature>
<evidence type="ECO:0000256" key="9">
    <source>
        <dbReference type="ARBA" id="ARBA00031904"/>
    </source>
</evidence>
<dbReference type="EC" id="2.6.1.85" evidence="4"/>
<evidence type="ECO:0000256" key="6">
    <source>
        <dbReference type="ARBA" id="ARBA00022909"/>
    </source>
</evidence>
<evidence type="ECO:0000259" key="11">
    <source>
        <dbReference type="Pfam" id="PF00117"/>
    </source>
</evidence>
<evidence type="ECO:0000313" key="15">
    <source>
        <dbReference type="Proteomes" id="UP000243797"/>
    </source>
</evidence>
<dbReference type="InterPro" id="IPR006221">
    <property type="entry name" value="TrpG/PapA_dom"/>
</dbReference>
<proteinExistence type="inferred from homology"/>
<dbReference type="InterPro" id="IPR019999">
    <property type="entry name" value="Anth_synth_I-like"/>
</dbReference>
<dbReference type="OrthoDB" id="64220at2759"/>
<sequence>MTDRHPAASPKAKGRPRLLFLDAYDSFTNNIIALLRSSLQARVTVVKIDDPGYLHCPDSVFHAFLRRFDGVVVGPGPGDPRKPDDTGLIDRLWQLPDLALLPILGICLGFQSLVLAFGGNVVRLTEPRHGVIRHVEHTGRSLFEKLGEVQATQYHSLHGKLDHDLSDPTSIWKASASVPELEPLAWDLSDEINGPVLMAVKHVIKPFLGVQYHPESICTNSQGAGVIKNWWRESLHWIASRVKPVSRESPLSTGLDSGYVTDVESVPSTPEEDVAENDPIADNGRLKSVSPFGTKKVIWRKLPLPSDCDAIPIIGAIVERETGQNPLVLESGTKHGEPIRAETGRFSILGVVDRDTDIFQYWTSRHILRRRISGVVTNETCDMAGAFEQTKSWLSTQQAVDGPSAVPFWGGLVGYISYEAGLETISVEPPGEEGDHADLHFVFVQRSVVVDHVEKSVYVQSVVEKEEDWIEDMSRHIEFELGNARRSKKDADRCALDTPFWRSQICRPEMVEYCEKVESCHSHIRAGDSYELCLTAQSPLTFFEDEDLPLPSPWELYSRLRQTNPAPFGAFLDFENVSILSSSPERFLSWSRDGICEFRPIKGTVRKGEGMTREKAEGILKSEKEQAENLMIVDLIRHDMNGVVGLCGGEATVPKLMQVEEYETVHQLVSVIRGQLDPPGLSALSGTSSRSGGERTSVASGIDVLQASLPPGSMTGAPKKRSCELLKQVEGSKRRRIYSGVLGYLDIGGGGDFSVVIRSAIRYNDGWKIGAGGAITALSDPLAEYEEMMGKSMAVQL</sequence>
<evidence type="ECO:0000313" key="14">
    <source>
        <dbReference type="EMBL" id="PNS14455.1"/>
    </source>
</evidence>
<comment type="caution">
    <text evidence="14">The sequence shown here is derived from an EMBL/GenBank/DDBJ whole genome shotgun (WGS) entry which is preliminary data.</text>
</comment>
<organism evidence="14 15">
    <name type="scientific">Sphaceloma murrayae</name>
    <dbReference type="NCBI Taxonomy" id="2082308"/>
    <lineage>
        <taxon>Eukaryota</taxon>
        <taxon>Fungi</taxon>
        <taxon>Dikarya</taxon>
        <taxon>Ascomycota</taxon>
        <taxon>Pezizomycotina</taxon>
        <taxon>Dothideomycetes</taxon>
        <taxon>Dothideomycetidae</taxon>
        <taxon>Myriangiales</taxon>
        <taxon>Elsinoaceae</taxon>
        <taxon>Sphaceloma</taxon>
    </lineage>
</organism>
<dbReference type="FunCoup" id="A0A2K1QH12">
    <property type="interactions" value="170"/>
</dbReference>
<dbReference type="InterPro" id="IPR005801">
    <property type="entry name" value="ADC_synthase"/>
</dbReference>
<keyword evidence="15" id="KW-1185">Reference proteome</keyword>
<dbReference type="GO" id="GO:0046820">
    <property type="term" value="F:4-amino-4-deoxychorismate synthase activity"/>
    <property type="evidence" value="ECO:0007669"/>
    <property type="project" value="UniProtKB-EC"/>
</dbReference>
<dbReference type="InterPro" id="IPR006805">
    <property type="entry name" value="Anth_synth_I_N"/>
</dbReference>
<keyword evidence="7" id="KW-0315">Glutamine amidotransferase</keyword>
<feature type="domain" description="Glutamine amidotransferase" evidence="11">
    <location>
        <begin position="20"/>
        <end position="222"/>
    </location>
</feature>
<evidence type="ECO:0000259" key="12">
    <source>
        <dbReference type="Pfam" id="PF00425"/>
    </source>
</evidence>
<dbReference type="PANTHER" id="PTHR11236">
    <property type="entry name" value="AMINOBENZOATE/ANTHRANILATE SYNTHASE"/>
    <property type="match status" value="1"/>
</dbReference>
<dbReference type="UniPathway" id="UPA00077">
    <property type="reaction ID" value="UER00149"/>
</dbReference>
<evidence type="ECO:0000256" key="5">
    <source>
        <dbReference type="ARBA" id="ARBA00022679"/>
    </source>
</evidence>
<feature type="domain" description="Anthranilate synthase component I N-terminal" evidence="13">
    <location>
        <begin position="323"/>
        <end position="459"/>
    </location>
</feature>
<dbReference type="Pfam" id="PF00117">
    <property type="entry name" value="GATase"/>
    <property type="match status" value="1"/>
</dbReference>
<evidence type="ECO:0000256" key="8">
    <source>
        <dbReference type="ARBA" id="ARBA00031329"/>
    </source>
</evidence>
<accession>A0A2K1QH12</accession>
<keyword evidence="6" id="KW-0289">Folate biosynthesis</keyword>
<dbReference type="PRINTS" id="PR00096">
    <property type="entry name" value="GATASE"/>
</dbReference>
<comment type="pathway">
    <text evidence="2">Cofactor biosynthesis; tetrahydrofolate biosynthesis; 4-aminobenzoate from chorismate: step 1/2.</text>
</comment>
<evidence type="ECO:0000256" key="4">
    <source>
        <dbReference type="ARBA" id="ARBA00013139"/>
    </source>
</evidence>
<evidence type="ECO:0000259" key="13">
    <source>
        <dbReference type="Pfam" id="PF04715"/>
    </source>
</evidence>
<dbReference type="Gene3D" id="3.60.120.10">
    <property type="entry name" value="Anthranilate synthase"/>
    <property type="match status" value="1"/>
</dbReference>
<dbReference type="SUPFAM" id="SSF56322">
    <property type="entry name" value="ADC synthase"/>
    <property type="match status" value="1"/>
</dbReference>
<dbReference type="GO" id="GO:0008153">
    <property type="term" value="P:4-aminobenzoate biosynthetic process"/>
    <property type="evidence" value="ECO:0007669"/>
    <property type="project" value="TreeGrafter"/>
</dbReference>
<dbReference type="Proteomes" id="UP000243797">
    <property type="component" value="Unassembled WGS sequence"/>
</dbReference>
<dbReference type="PROSITE" id="PS51273">
    <property type="entry name" value="GATASE_TYPE_1"/>
    <property type="match status" value="1"/>
</dbReference>
<name>A0A2K1QH12_9PEZI</name>
<dbReference type="InterPro" id="IPR015890">
    <property type="entry name" value="Chorismate_C"/>
</dbReference>
<dbReference type="InterPro" id="IPR029062">
    <property type="entry name" value="Class_I_gatase-like"/>
</dbReference>
<evidence type="ECO:0000256" key="3">
    <source>
        <dbReference type="ARBA" id="ARBA00005970"/>
    </source>
</evidence>
<dbReference type="Pfam" id="PF04715">
    <property type="entry name" value="Anth_synt_I_N"/>
    <property type="match status" value="1"/>
</dbReference>
<dbReference type="GO" id="GO:0005737">
    <property type="term" value="C:cytoplasm"/>
    <property type="evidence" value="ECO:0007669"/>
    <property type="project" value="TreeGrafter"/>
</dbReference>
<dbReference type="Gene3D" id="3.40.50.880">
    <property type="match status" value="1"/>
</dbReference>